<dbReference type="PANTHER" id="PTHR11739:SF4">
    <property type="entry name" value="CITRATE SYNTHASE, PEROXISOMAL"/>
    <property type="match status" value="1"/>
</dbReference>
<keyword evidence="2" id="KW-0808">Transferase</keyword>
<evidence type="ECO:0008006" key="4">
    <source>
        <dbReference type="Google" id="ProtNLM"/>
    </source>
</evidence>
<feature type="non-terminal residue" evidence="3">
    <location>
        <position position="202"/>
    </location>
</feature>
<dbReference type="InterPro" id="IPR036969">
    <property type="entry name" value="Citrate_synthase_sf"/>
</dbReference>
<dbReference type="SUPFAM" id="SSF48256">
    <property type="entry name" value="Citrate synthase"/>
    <property type="match status" value="1"/>
</dbReference>
<dbReference type="GO" id="GO:0046912">
    <property type="term" value="F:acyltransferase activity, acyl groups converted into alkyl on transfer"/>
    <property type="evidence" value="ECO:0007669"/>
    <property type="project" value="InterPro"/>
</dbReference>
<comment type="similarity">
    <text evidence="1">Belongs to the citrate synthase family.</text>
</comment>
<dbReference type="InterPro" id="IPR016142">
    <property type="entry name" value="Citrate_synth-like_lrg_a-sub"/>
</dbReference>
<name>A0A382PXV3_9ZZZZ</name>
<gene>
    <name evidence="3" type="ORF">METZ01_LOCUS331033</name>
</gene>
<sequence length="202" mass="21862">MKGFNMTTDSPSYSPGLEGVPICESSLSLVEGQAGRLTYRGYSIEELTLPGATFEQTVALLFDGELPTQTRLDEIGSILKRERNLNDETVQIIRSIAKNTHPMFAIQAAIALLGPKDNDFEPKINSIRDRSLALVAKVATAVGIVAQAFADRPYAGPRDDESHAQMLLRMITGNESHPEGHVDVMNQLLTLQADHSAGNAGT</sequence>
<dbReference type="Gene3D" id="1.10.580.10">
    <property type="entry name" value="Citrate Synthase, domain 1"/>
    <property type="match status" value="1"/>
</dbReference>
<evidence type="ECO:0000313" key="3">
    <source>
        <dbReference type="EMBL" id="SVC78179.1"/>
    </source>
</evidence>
<dbReference type="GO" id="GO:0005975">
    <property type="term" value="P:carbohydrate metabolic process"/>
    <property type="evidence" value="ECO:0007669"/>
    <property type="project" value="TreeGrafter"/>
</dbReference>
<protein>
    <recommendedName>
        <fullName evidence="4">Citrate synthase</fullName>
    </recommendedName>
</protein>
<dbReference type="Pfam" id="PF00285">
    <property type="entry name" value="Citrate_synt"/>
    <property type="match status" value="1"/>
</dbReference>
<organism evidence="3">
    <name type="scientific">marine metagenome</name>
    <dbReference type="NCBI Taxonomy" id="408172"/>
    <lineage>
        <taxon>unclassified sequences</taxon>
        <taxon>metagenomes</taxon>
        <taxon>ecological metagenomes</taxon>
    </lineage>
</organism>
<dbReference type="GO" id="GO:0006099">
    <property type="term" value="P:tricarboxylic acid cycle"/>
    <property type="evidence" value="ECO:0007669"/>
    <property type="project" value="TreeGrafter"/>
</dbReference>
<reference evidence="3" key="1">
    <citation type="submission" date="2018-05" db="EMBL/GenBank/DDBJ databases">
        <authorList>
            <person name="Lanie J.A."/>
            <person name="Ng W.-L."/>
            <person name="Kazmierczak K.M."/>
            <person name="Andrzejewski T.M."/>
            <person name="Davidsen T.M."/>
            <person name="Wayne K.J."/>
            <person name="Tettelin H."/>
            <person name="Glass J.I."/>
            <person name="Rusch D."/>
            <person name="Podicherti R."/>
            <person name="Tsui H.-C.T."/>
            <person name="Winkler M.E."/>
        </authorList>
    </citation>
    <scope>NUCLEOTIDE SEQUENCE</scope>
</reference>
<dbReference type="EMBL" id="UINC01110581">
    <property type="protein sequence ID" value="SVC78179.1"/>
    <property type="molecule type" value="Genomic_DNA"/>
</dbReference>
<dbReference type="InterPro" id="IPR002020">
    <property type="entry name" value="Citrate_synthase"/>
</dbReference>
<dbReference type="AlphaFoldDB" id="A0A382PXV3"/>
<dbReference type="GO" id="GO:0005829">
    <property type="term" value="C:cytosol"/>
    <property type="evidence" value="ECO:0007669"/>
    <property type="project" value="TreeGrafter"/>
</dbReference>
<proteinExistence type="inferred from homology"/>
<evidence type="ECO:0000256" key="2">
    <source>
        <dbReference type="ARBA" id="ARBA00022679"/>
    </source>
</evidence>
<dbReference type="PANTHER" id="PTHR11739">
    <property type="entry name" value="CITRATE SYNTHASE"/>
    <property type="match status" value="1"/>
</dbReference>
<accession>A0A382PXV3</accession>
<evidence type="ECO:0000256" key="1">
    <source>
        <dbReference type="ARBA" id="ARBA00010566"/>
    </source>
</evidence>